<feature type="compositionally biased region" description="Basic and acidic residues" evidence="1">
    <location>
        <begin position="30"/>
        <end position="39"/>
    </location>
</feature>
<evidence type="ECO:0000259" key="2">
    <source>
        <dbReference type="Pfam" id="PF03108"/>
    </source>
</evidence>
<name>A0AAD6A1Q1_9POAL</name>
<dbReference type="PANTHER" id="PTHR31973">
    <property type="entry name" value="POLYPROTEIN, PUTATIVE-RELATED"/>
    <property type="match status" value="1"/>
</dbReference>
<protein>
    <recommendedName>
        <fullName evidence="6">Transposase</fullName>
    </recommendedName>
</protein>
<organism evidence="4 5">
    <name type="scientific">Rhynchospora tenuis</name>
    <dbReference type="NCBI Taxonomy" id="198213"/>
    <lineage>
        <taxon>Eukaryota</taxon>
        <taxon>Viridiplantae</taxon>
        <taxon>Streptophyta</taxon>
        <taxon>Embryophyta</taxon>
        <taxon>Tracheophyta</taxon>
        <taxon>Spermatophyta</taxon>
        <taxon>Magnoliopsida</taxon>
        <taxon>Liliopsida</taxon>
        <taxon>Poales</taxon>
        <taxon>Cyperaceae</taxon>
        <taxon>Cyperoideae</taxon>
        <taxon>Rhynchosporeae</taxon>
        <taxon>Rhynchospora</taxon>
    </lineage>
</organism>
<dbReference type="Proteomes" id="UP001210211">
    <property type="component" value="Unassembled WGS sequence"/>
</dbReference>
<evidence type="ECO:0000259" key="3">
    <source>
        <dbReference type="Pfam" id="PF10551"/>
    </source>
</evidence>
<feature type="domain" description="MULE transposase" evidence="3">
    <location>
        <begin position="371"/>
        <end position="472"/>
    </location>
</feature>
<dbReference type="PANTHER" id="PTHR31973:SF195">
    <property type="entry name" value="MUDR FAMILY TRANSPOSASE"/>
    <property type="match status" value="1"/>
</dbReference>
<evidence type="ECO:0000313" key="5">
    <source>
        <dbReference type="Proteomes" id="UP001210211"/>
    </source>
</evidence>
<dbReference type="AlphaFoldDB" id="A0AAD6A1Q1"/>
<accession>A0AAD6A1Q1</accession>
<keyword evidence="5" id="KW-1185">Reference proteome</keyword>
<feature type="domain" description="Transposase MuDR plant" evidence="2">
    <location>
        <begin position="182"/>
        <end position="236"/>
    </location>
</feature>
<comment type="caution">
    <text evidence="4">The sequence shown here is derived from an EMBL/GenBank/DDBJ whole genome shotgun (WGS) entry which is preliminary data.</text>
</comment>
<dbReference type="Pfam" id="PF10551">
    <property type="entry name" value="MULE"/>
    <property type="match status" value="1"/>
</dbReference>
<feature type="region of interest" description="Disordered" evidence="1">
    <location>
        <begin position="22"/>
        <end position="55"/>
    </location>
</feature>
<dbReference type="InterPro" id="IPR018289">
    <property type="entry name" value="MULE_transposase_dom"/>
</dbReference>
<dbReference type="EMBL" id="JAMRDG010000001">
    <property type="protein sequence ID" value="KAJ3708067.1"/>
    <property type="molecule type" value="Genomic_DNA"/>
</dbReference>
<dbReference type="Pfam" id="PF03108">
    <property type="entry name" value="DBD_Tnp_Mut"/>
    <property type="match status" value="1"/>
</dbReference>
<gene>
    <name evidence="4" type="ORF">LUZ61_011772</name>
</gene>
<sequence length="682" mass="77981">MIELFVDVVPLCTNDVSIPVPIPRHSNSNRRNERAHTTREISPPVPLDENEEGPEEIGEFGDIFSNEGHTHDNVANLVFSDNTPFQNTCGNENFFNEDINIDTNLGPFEGEEEDDDDNVELNIPETSSRSTWRLTGRSNTHPVPSFNDVEGMLRIRGDGNFFPKGSYSTNESLQEGDLYRSKAHLKWFVHHYHIKKNRTFRVKKSNQSVYTVICTEHNCKWRLYATRREEDGAFIIIKNEYPHTRVLEKDRPLHPHLTCSFVATLIRDNVKANVEFKIKDILVNVRQRYDFGLPYHKAWRAKDIAINQLFGGWREAYNLMVPLLYAICRANPGSKLQWFISESSEPNVALFRMVNWAFGPAIKAFAYCRPVIGIDGTHLSGRYKGKLLTACGYDADGHVVPLAFALVHEECNETWANFMKFVRINVVGSRKVCVISDRHASILRVFKEPDLGWNVDAGEALHRYCSRHVVANFQDKFGKSLVPMVRAVFRQNQHYKFNKAFQRLDNKNHEACEWLMSVGSDDPEAPNLEIWSRAHDGGHRWGIMTTNGPESLNNVFREARLLPVTALVEVTFYKSVKFFAERRKEAEKAIQSNLVNAPDVAQLLEKRRLKANSHMVKSFREQQKYEVLTPKQQDDGKKKGGRKHIVYIDRPGGVCTCLKPQLTGSQLDATSNVVPPWDPSAE</sequence>
<reference evidence="4 5" key="1">
    <citation type="journal article" date="2022" name="Cell">
        <title>Repeat-based holocentromeres influence genome architecture and karyotype evolution.</title>
        <authorList>
            <person name="Hofstatter P.G."/>
            <person name="Thangavel G."/>
            <person name="Lux T."/>
            <person name="Neumann P."/>
            <person name="Vondrak T."/>
            <person name="Novak P."/>
            <person name="Zhang M."/>
            <person name="Costa L."/>
            <person name="Castellani M."/>
            <person name="Scott A."/>
            <person name="Toegelov H."/>
            <person name="Fuchs J."/>
            <person name="Mata-Sucre Y."/>
            <person name="Dias Y."/>
            <person name="Vanzela A.L.L."/>
            <person name="Huettel B."/>
            <person name="Almeida C.C.S."/>
            <person name="Simkova H."/>
            <person name="Souza G."/>
            <person name="Pedrosa-Harand A."/>
            <person name="Macas J."/>
            <person name="Mayer K.F.X."/>
            <person name="Houben A."/>
            <person name="Marques A."/>
        </authorList>
    </citation>
    <scope>NUCLEOTIDE SEQUENCE [LARGE SCALE GENOMIC DNA]</scope>
    <source>
        <strain evidence="4">RhyTen1mFocal</strain>
    </source>
</reference>
<dbReference type="InterPro" id="IPR004332">
    <property type="entry name" value="Transposase_MuDR"/>
</dbReference>
<proteinExistence type="predicted"/>
<evidence type="ECO:0008006" key="6">
    <source>
        <dbReference type="Google" id="ProtNLM"/>
    </source>
</evidence>
<evidence type="ECO:0000313" key="4">
    <source>
        <dbReference type="EMBL" id="KAJ3708067.1"/>
    </source>
</evidence>
<evidence type="ECO:0000256" key="1">
    <source>
        <dbReference type="SAM" id="MobiDB-lite"/>
    </source>
</evidence>